<reference evidence="12" key="1">
    <citation type="submission" date="2022-11" db="EMBL/GenBank/DDBJ databases">
        <authorList>
            <person name="Petersen C."/>
        </authorList>
    </citation>
    <scope>NUCLEOTIDE SEQUENCE</scope>
    <source>
        <strain evidence="12">IBT 19713</strain>
    </source>
</reference>
<keyword evidence="13" id="KW-1185">Reference proteome</keyword>
<keyword evidence="7 8" id="KW-0378">Hydrolase</keyword>
<organism evidence="12 13">
    <name type="scientific">Penicillium chermesinum</name>
    <dbReference type="NCBI Taxonomy" id="63820"/>
    <lineage>
        <taxon>Eukaryota</taxon>
        <taxon>Fungi</taxon>
        <taxon>Dikarya</taxon>
        <taxon>Ascomycota</taxon>
        <taxon>Pezizomycotina</taxon>
        <taxon>Eurotiomycetes</taxon>
        <taxon>Eurotiomycetidae</taxon>
        <taxon>Eurotiales</taxon>
        <taxon>Aspergillaceae</taxon>
        <taxon>Penicillium</taxon>
    </lineage>
</organism>
<dbReference type="PANTHER" id="PTHR43722">
    <property type="entry name" value="PROLINE IMINOPEPTIDASE"/>
    <property type="match status" value="1"/>
</dbReference>
<comment type="caution">
    <text evidence="12">The sequence shown here is derived from an EMBL/GenBank/DDBJ whole genome shotgun (WGS) entry which is preliminary data.</text>
</comment>
<evidence type="ECO:0000256" key="2">
    <source>
        <dbReference type="ARBA" id="ARBA00004496"/>
    </source>
</evidence>
<dbReference type="GO" id="GO:0017000">
    <property type="term" value="P:antibiotic biosynthetic process"/>
    <property type="evidence" value="ECO:0007669"/>
    <property type="project" value="UniProtKB-ARBA"/>
</dbReference>
<dbReference type="InterPro" id="IPR002410">
    <property type="entry name" value="Peptidase_S33"/>
</dbReference>
<feature type="active site" evidence="9">
    <location>
        <position position="268"/>
    </location>
</feature>
<dbReference type="NCBIfam" id="TIGR01249">
    <property type="entry name" value="pro_imino_pep_1"/>
    <property type="match status" value="1"/>
</dbReference>
<keyword evidence="5 8" id="KW-0963">Cytoplasm</keyword>
<evidence type="ECO:0000313" key="12">
    <source>
        <dbReference type="EMBL" id="KAJ5217276.1"/>
    </source>
</evidence>
<evidence type="ECO:0000256" key="3">
    <source>
        <dbReference type="ARBA" id="ARBA00010088"/>
    </source>
</evidence>
<proteinExistence type="inferred from homology"/>
<dbReference type="GO" id="GO:0004177">
    <property type="term" value="F:aminopeptidase activity"/>
    <property type="evidence" value="ECO:0007669"/>
    <property type="project" value="UniProtKB-UniRule"/>
</dbReference>
<dbReference type="GO" id="GO:0072330">
    <property type="term" value="P:monocarboxylic acid biosynthetic process"/>
    <property type="evidence" value="ECO:0007669"/>
    <property type="project" value="UniProtKB-ARBA"/>
</dbReference>
<dbReference type="Pfam" id="PF00561">
    <property type="entry name" value="Abhydrolase_1"/>
    <property type="match status" value="1"/>
</dbReference>
<evidence type="ECO:0000256" key="1">
    <source>
        <dbReference type="ARBA" id="ARBA00001585"/>
    </source>
</evidence>
<feature type="active site" description="Nucleophile" evidence="9">
    <location>
        <position position="110"/>
    </location>
</feature>
<sequence>MNGYTHLDPFDTGTLAVGTLHHLHYEQYGKPDGKPVIFLHGGPGGKTSKGNTSYFNPAIYRVVLMDQRGCGKSTPAIELRENTTPDLVSDIEAIRQHLEIAKWHLLFGGSWGSTLALLYAQAYPDKVGAMVLRGVFTTRAAEVSWLNGGVGAANVFPEAWETFVNFLPGSQRHAPVAAYYKLLTGEDQALRIAAAREWNRWDLSVGSLIPDEEGFAALEDEEWSLAHALMEAHYAVHHFWLEEGQILKSENMAKIQHIPGTIVHGRYDMVAPAQTAWDLHKLWVKSELFWVPDGGHSAKDPLTRMRVLDACNEFASLDL</sequence>
<evidence type="ECO:0000256" key="6">
    <source>
        <dbReference type="ARBA" id="ARBA00022670"/>
    </source>
</evidence>
<feature type="domain" description="AB hydrolase-1" evidence="11">
    <location>
        <begin position="34"/>
        <end position="298"/>
    </location>
</feature>
<comment type="similarity">
    <text evidence="3 8 10">Belongs to the peptidase S33 family.</text>
</comment>
<accession>A0A9W9NCD5</accession>
<comment type="catalytic activity">
    <reaction evidence="1 8 10">
        <text>Release of N-terminal proline from a peptide.</text>
        <dbReference type="EC" id="3.4.11.5"/>
    </reaction>
</comment>
<dbReference type="PRINTS" id="PR00111">
    <property type="entry name" value="ABHYDROLASE"/>
</dbReference>
<dbReference type="InterPro" id="IPR029058">
    <property type="entry name" value="AB_hydrolase_fold"/>
</dbReference>
<dbReference type="SUPFAM" id="SSF53474">
    <property type="entry name" value="alpha/beta-Hydrolases"/>
    <property type="match status" value="1"/>
</dbReference>
<dbReference type="PANTHER" id="PTHR43722:SF1">
    <property type="entry name" value="PROLINE IMINOPEPTIDASE"/>
    <property type="match status" value="1"/>
</dbReference>
<dbReference type="GO" id="GO:0006508">
    <property type="term" value="P:proteolysis"/>
    <property type="evidence" value="ECO:0007669"/>
    <property type="project" value="UniProtKB-KW"/>
</dbReference>
<protein>
    <recommendedName>
        <fullName evidence="8 10">Proline iminopeptidase</fullName>
        <shortName evidence="8">PIP</shortName>
        <ecNumber evidence="8 10">3.4.11.5</ecNumber>
    </recommendedName>
    <alternativeName>
        <fullName evidence="8">Prolyl aminopeptidase</fullName>
    </alternativeName>
</protein>
<evidence type="ECO:0000256" key="10">
    <source>
        <dbReference type="RuleBase" id="RU003421"/>
    </source>
</evidence>
<dbReference type="EC" id="3.4.11.5" evidence="8 10"/>
<dbReference type="Proteomes" id="UP001150941">
    <property type="component" value="Unassembled WGS sequence"/>
</dbReference>
<name>A0A9W9NCD5_9EURO</name>
<comment type="subcellular location">
    <subcellularLocation>
        <location evidence="2 8">Cytoplasm</location>
    </subcellularLocation>
</comment>
<dbReference type="InterPro" id="IPR005944">
    <property type="entry name" value="Pro_iminopeptidase"/>
</dbReference>
<dbReference type="InterPro" id="IPR000073">
    <property type="entry name" value="AB_hydrolase_1"/>
</dbReference>
<evidence type="ECO:0000256" key="4">
    <source>
        <dbReference type="ARBA" id="ARBA00022438"/>
    </source>
</evidence>
<dbReference type="AlphaFoldDB" id="A0A9W9NCD5"/>
<evidence type="ECO:0000256" key="9">
    <source>
        <dbReference type="PIRSR" id="PIRSR006431-1"/>
    </source>
</evidence>
<keyword evidence="4 8" id="KW-0031">Aminopeptidase</keyword>
<dbReference type="PRINTS" id="PR00793">
    <property type="entry name" value="PROAMNOPTASE"/>
</dbReference>
<dbReference type="PIRSF" id="PIRSF006431">
    <property type="entry name" value="Pept_S33"/>
    <property type="match status" value="1"/>
</dbReference>
<evidence type="ECO:0000256" key="7">
    <source>
        <dbReference type="ARBA" id="ARBA00022801"/>
    </source>
</evidence>
<dbReference type="Gene3D" id="3.40.50.1820">
    <property type="entry name" value="alpha/beta hydrolase"/>
    <property type="match status" value="1"/>
</dbReference>
<evidence type="ECO:0000256" key="8">
    <source>
        <dbReference type="PIRNR" id="PIRNR006431"/>
    </source>
</evidence>
<evidence type="ECO:0000259" key="11">
    <source>
        <dbReference type="Pfam" id="PF00561"/>
    </source>
</evidence>
<feature type="active site" description="Proton donor" evidence="9">
    <location>
        <position position="296"/>
    </location>
</feature>
<evidence type="ECO:0000313" key="13">
    <source>
        <dbReference type="Proteomes" id="UP001150941"/>
    </source>
</evidence>
<dbReference type="GeneID" id="83206883"/>
<dbReference type="EMBL" id="JAPQKS010000008">
    <property type="protein sequence ID" value="KAJ5217276.1"/>
    <property type="molecule type" value="Genomic_DNA"/>
</dbReference>
<dbReference type="GO" id="GO:0005737">
    <property type="term" value="C:cytoplasm"/>
    <property type="evidence" value="ECO:0007669"/>
    <property type="project" value="UniProtKB-SubCell"/>
</dbReference>
<reference evidence="12" key="2">
    <citation type="journal article" date="2023" name="IMA Fungus">
        <title>Comparative genomic study of the Penicillium genus elucidates a diverse pangenome and 15 lateral gene transfer events.</title>
        <authorList>
            <person name="Petersen C."/>
            <person name="Sorensen T."/>
            <person name="Nielsen M.R."/>
            <person name="Sondergaard T.E."/>
            <person name="Sorensen J.L."/>
            <person name="Fitzpatrick D.A."/>
            <person name="Frisvad J.C."/>
            <person name="Nielsen K.L."/>
        </authorList>
    </citation>
    <scope>NUCLEOTIDE SEQUENCE</scope>
    <source>
        <strain evidence="12">IBT 19713</strain>
    </source>
</reference>
<keyword evidence="6 8" id="KW-0645">Protease</keyword>
<dbReference type="OrthoDB" id="10249433at2759"/>
<evidence type="ECO:0000256" key="5">
    <source>
        <dbReference type="ARBA" id="ARBA00022490"/>
    </source>
</evidence>
<dbReference type="RefSeq" id="XP_058326147.1">
    <property type="nucleotide sequence ID" value="XM_058479579.1"/>
</dbReference>
<gene>
    <name evidence="12" type="ORF">N7468_010284</name>
</gene>